<organism evidence="2 3">
    <name type="scientific">Nocardia cyriacigeorgica</name>
    <dbReference type="NCBI Taxonomy" id="135487"/>
    <lineage>
        <taxon>Bacteria</taxon>
        <taxon>Bacillati</taxon>
        <taxon>Actinomycetota</taxon>
        <taxon>Actinomycetes</taxon>
        <taxon>Mycobacteriales</taxon>
        <taxon>Nocardiaceae</taxon>
        <taxon>Nocardia</taxon>
    </lineage>
</organism>
<feature type="compositionally biased region" description="Low complexity" evidence="1">
    <location>
        <begin position="10"/>
        <end position="24"/>
    </location>
</feature>
<dbReference type="AlphaFoldDB" id="A0A6P1DJ17"/>
<dbReference type="Proteomes" id="UP000468928">
    <property type="component" value="Unassembled WGS sequence"/>
</dbReference>
<sequence length="54" mass="5771">MADDAGGHIAAPGQQPQRHAPARARALVPQRLTARIADFAARHQVPEKSVYLSA</sequence>
<evidence type="ECO:0000313" key="3">
    <source>
        <dbReference type="Proteomes" id="UP000468928"/>
    </source>
</evidence>
<proteinExistence type="predicted"/>
<gene>
    <name evidence="2" type="ORF">GV789_28930</name>
</gene>
<protein>
    <submittedName>
        <fullName evidence="2">Uncharacterized protein</fullName>
    </submittedName>
</protein>
<feature type="region of interest" description="Disordered" evidence="1">
    <location>
        <begin position="1"/>
        <end position="24"/>
    </location>
</feature>
<reference evidence="2 3" key="1">
    <citation type="submission" date="2020-01" db="EMBL/GenBank/DDBJ databases">
        <title>Genetics and antimicrobial susceptibilities of Nocardia species isolated from the soil; a comparison with species isolated from humans.</title>
        <authorList>
            <person name="Carrasco G."/>
            <person name="Monzon S."/>
            <person name="Sansegundo M."/>
            <person name="Garcia E."/>
            <person name="Garrido N."/>
            <person name="Medina M.J."/>
            <person name="Villalon P."/>
            <person name="Ramirez-Arocha A.C."/>
            <person name="Jimenez P."/>
            <person name="Cuesta I."/>
            <person name="Valdezate S."/>
        </authorList>
    </citation>
    <scope>NUCLEOTIDE SEQUENCE [LARGE SCALE GENOMIC DNA]</scope>
    <source>
        <strain evidence="2 3">CNM20110639</strain>
    </source>
</reference>
<name>A0A6P1DJ17_9NOCA</name>
<feature type="non-terminal residue" evidence="2">
    <location>
        <position position="54"/>
    </location>
</feature>
<evidence type="ECO:0000256" key="1">
    <source>
        <dbReference type="SAM" id="MobiDB-lite"/>
    </source>
</evidence>
<evidence type="ECO:0000313" key="2">
    <source>
        <dbReference type="EMBL" id="NEW48392.1"/>
    </source>
</evidence>
<comment type="caution">
    <text evidence="2">The sequence shown here is derived from an EMBL/GenBank/DDBJ whole genome shotgun (WGS) entry which is preliminary data.</text>
</comment>
<accession>A0A6P1DJ17</accession>
<dbReference type="EMBL" id="JAAGUZ010000256">
    <property type="protein sequence ID" value="NEW48392.1"/>
    <property type="molecule type" value="Genomic_DNA"/>
</dbReference>